<evidence type="ECO:0000313" key="2">
    <source>
        <dbReference type="Proteomes" id="UP000504638"/>
    </source>
</evidence>
<dbReference type="AlphaFoldDB" id="A0A6G1FRQ3"/>
<accession>A0A6G1FRQ3</accession>
<organism evidence="1">
    <name type="scientific">Eremomyces bilateralis CBS 781.70</name>
    <dbReference type="NCBI Taxonomy" id="1392243"/>
    <lineage>
        <taxon>Eukaryota</taxon>
        <taxon>Fungi</taxon>
        <taxon>Dikarya</taxon>
        <taxon>Ascomycota</taxon>
        <taxon>Pezizomycotina</taxon>
        <taxon>Dothideomycetes</taxon>
        <taxon>Dothideomycetes incertae sedis</taxon>
        <taxon>Eremomycetales</taxon>
        <taxon>Eremomycetaceae</taxon>
        <taxon>Eremomyces</taxon>
    </lineage>
</organism>
<proteinExistence type="predicted"/>
<evidence type="ECO:0008006" key="4">
    <source>
        <dbReference type="Google" id="ProtNLM"/>
    </source>
</evidence>
<dbReference type="RefSeq" id="XP_033530037.1">
    <property type="nucleotide sequence ID" value="XM_033682272.1"/>
</dbReference>
<reference evidence="1 3" key="1">
    <citation type="submission" date="2020-01" db="EMBL/GenBank/DDBJ databases">
        <authorList>
            <consortium name="DOE Joint Genome Institute"/>
            <person name="Haridas S."/>
            <person name="Albert R."/>
            <person name="Binder M."/>
            <person name="Bloem J."/>
            <person name="Labutti K."/>
            <person name="Salamov A."/>
            <person name="Andreopoulos B."/>
            <person name="Baker S.E."/>
            <person name="Barry K."/>
            <person name="Bills G."/>
            <person name="Bluhm B.H."/>
            <person name="Cannon C."/>
            <person name="Castanera R."/>
            <person name="Culley D.E."/>
            <person name="Daum C."/>
            <person name="Ezra D."/>
            <person name="Gonzalez J.B."/>
            <person name="Henrissat B."/>
            <person name="Kuo A."/>
            <person name="Liang C."/>
            <person name="Lipzen A."/>
            <person name="Lutzoni F."/>
            <person name="Magnuson J."/>
            <person name="Mondo S."/>
            <person name="Nolan M."/>
            <person name="Ohm R."/>
            <person name="Pangilinan J."/>
            <person name="Park H.-J."/>
            <person name="Ramirez L."/>
            <person name="Alfaro M."/>
            <person name="Sun H."/>
            <person name="Tritt A."/>
            <person name="Yoshinaga Y."/>
            <person name="Zwiers L.-H."/>
            <person name="Turgeon B.G."/>
            <person name="Goodwin S.B."/>
            <person name="Spatafora J.W."/>
            <person name="Crous P.W."/>
            <person name="Grigoriev I.V."/>
        </authorList>
    </citation>
    <scope>NUCLEOTIDE SEQUENCE</scope>
    <source>
        <strain evidence="1 3">CBS 781.70</strain>
    </source>
</reference>
<dbReference type="GeneID" id="54422842"/>
<dbReference type="EMBL" id="ML975184">
    <property type="protein sequence ID" value="KAF1808406.1"/>
    <property type="molecule type" value="Genomic_DNA"/>
</dbReference>
<keyword evidence="2" id="KW-1185">Reference proteome</keyword>
<evidence type="ECO:0000313" key="1">
    <source>
        <dbReference type="EMBL" id="KAF1808406.1"/>
    </source>
</evidence>
<evidence type="ECO:0000313" key="3">
    <source>
        <dbReference type="RefSeq" id="XP_033530037.1"/>
    </source>
</evidence>
<dbReference type="OrthoDB" id="3554391at2759"/>
<name>A0A6G1FRQ3_9PEZI</name>
<gene>
    <name evidence="1 3" type="ORF">P152DRAFT_497812</name>
</gene>
<reference evidence="3" key="2">
    <citation type="submission" date="2020-04" db="EMBL/GenBank/DDBJ databases">
        <authorList>
            <consortium name="NCBI Genome Project"/>
        </authorList>
    </citation>
    <scope>NUCLEOTIDE SEQUENCE</scope>
    <source>
        <strain evidence="3">CBS 781.70</strain>
    </source>
</reference>
<dbReference type="Proteomes" id="UP000504638">
    <property type="component" value="Unplaced"/>
</dbReference>
<reference evidence="3" key="3">
    <citation type="submission" date="2025-04" db="UniProtKB">
        <authorList>
            <consortium name="RefSeq"/>
        </authorList>
    </citation>
    <scope>IDENTIFICATION</scope>
    <source>
        <strain evidence="3">CBS 781.70</strain>
    </source>
</reference>
<sequence length="175" mass="19632">MTIAFLKPNLFIKGAPSQLSILPFCQPALLPATWKIAICRSADSFKLMRPSAKRLLFLSECLNIVEALKNTLNYFSDRKFRSLRAASEVYQIPISTIQDQLEGCPTREESSQNAQKLSPIQETYYVDWIVEKDRASRAPSHARGGKWRNASPAKMETIPLAETIGSKNSFAVIPK</sequence>
<protein>
    <recommendedName>
        <fullName evidence="4">HTH psq-type domain-containing protein</fullName>
    </recommendedName>
</protein>